<evidence type="ECO:0000313" key="2">
    <source>
        <dbReference type="Proteomes" id="UP001454036"/>
    </source>
</evidence>
<gene>
    <name evidence="1" type="ORF">LIER_17008</name>
</gene>
<protein>
    <submittedName>
        <fullName evidence="1">Uncharacterized protein</fullName>
    </submittedName>
</protein>
<dbReference type="EMBL" id="BAABME010003891">
    <property type="protein sequence ID" value="GAA0160459.1"/>
    <property type="molecule type" value="Genomic_DNA"/>
</dbReference>
<keyword evidence="2" id="KW-1185">Reference proteome</keyword>
<accession>A0AAV3Q8R5</accession>
<evidence type="ECO:0000313" key="1">
    <source>
        <dbReference type="EMBL" id="GAA0160459.1"/>
    </source>
</evidence>
<dbReference type="AlphaFoldDB" id="A0AAV3Q8R5"/>
<proteinExistence type="predicted"/>
<sequence length="124" mass="14033">MNKGKNMANNPNNARNNQSRDVNMVEVEDSIIAMFRSMWKVCVWRVAGLKWRELASYVVLVWHKVATQVVLMSRAGADMWWLRVSCICGALVGRVSKYVRLQPRAWGPVCRVGAHDASCLALVE</sequence>
<reference evidence="1 2" key="1">
    <citation type="submission" date="2024-01" db="EMBL/GenBank/DDBJ databases">
        <title>The complete chloroplast genome sequence of Lithospermum erythrorhizon: insights into the phylogenetic relationship among Boraginaceae species and the maternal lineages of purple gromwells.</title>
        <authorList>
            <person name="Okada T."/>
            <person name="Watanabe K."/>
        </authorList>
    </citation>
    <scope>NUCLEOTIDE SEQUENCE [LARGE SCALE GENOMIC DNA]</scope>
</reference>
<name>A0AAV3Q8R5_LITER</name>
<organism evidence="1 2">
    <name type="scientific">Lithospermum erythrorhizon</name>
    <name type="common">Purple gromwell</name>
    <name type="synonym">Lithospermum officinale var. erythrorhizon</name>
    <dbReference type="NCBI Taxonomy" id="34254"/>
    <lineage>
        <taxon>Eukaryota</taxon>
        <taxon>Viridiplantae</taxon>
        <taxon>Streptophyta</taxon>
        <taxon>Embryophyta</taxon>
        <taxon>Tracheophyta</taxon>
        <taxon>Spermatophyta</taxon>
        <taxon>Magnoliopsida</taxon>
        <taxon>eudicotyledons</taxon>
        <taxon>Gunneridae</taxon>
        <taxon>Pentapetalae</taxon>
        <taxon>asterids</taxon>
        <taxon>lamiids</taxon>
        <taxon>Boraginales</taxon>
        <taxon>Boraginaceae</taxon>
        <taxon>Boraginoideae</taxon>
        <taxon>Lithospermeae</taxon>
        <taxon>Lithospermum</taxon>
    </lineage>
</organism>
<comment type="caution">
    <text evidence="1">The sequence shown here is derived from an EMBL/GenBank/DDBJ whole genome shotgun (WGS) entry which is preliminary data.</text>
</comment>
<dbReference type="Proteomes" id="UP001454036">
    <property type="component" value="Unassembled WGS sequence"/>
</dbReference>